<evidence type="ECO:0000259" key="2">
    <source>
        <dbReference type="SMART" id="SM01042"/>
    </source>
</evidence>
<reference evidence="3 4" key="1">
    <citation type="journal article" date="2023" name="Elife">
        <title>Identification of key yeast species and microbe-microbe interactions impacting larval growth of Drosophila in the wild.</title>
        <authorList>
            <person name="Mure A."/>
            <person name="Sugiura Y."/>
            <person name="Maeda R."/>
            <person name="Honda K."/>
            <person name="Sakurai N."/>
            <person name="Takahashi Y."/>
            <person name="Watada M."/>
            <person name="Katoh T."/>
            <person name="Gotoh A."/>
            <person name="Gotoh Y."/>
            <person name="Taniguchi I."/>
            <person name="Nakamura K."/>
            <person name="Hayashi T."/>
            <person name="Katayama T."/>
            <person name="Uemura T."/>
            <person name="Hattori Y."/>
        </authorList>
    </citation>
    <scope>NUCLEOTIDE SEQUENCE [LARGE SCALE GENOMIC DNA]</scope>
    <source>
        <strain evidence="3 4">KH-74</strain>
    </source>
</reference>
<dbReference type="Proteomes" id="UP001377567">
    <property type="component" value="Unassembled WGS sequence"/>
</dbReference>
<dbReference type="PANTHER" id="PTHR28136">
    <property type="entry name" value="NUCLEUS EXPORT PROTEIN BRR6"/>
    <property type="match status" value="1"/>
</dbReference>
<dbReference type="GO" id="GO:0055088">
    <property type="term" value="P:lipid homeostasis"/>
    <property type="evidence" value="ECO:0007669"/>
    <property type="project" value="InterPro"/>
</dbReference>
<feature type="region of interest" description="Disordered" evidence="1">
    <location>
        <begin position="103"/>
        <end position="135"/>
    </location>
</feature>
<evidence type="ECO:0000313" key="3">
    <source>
        <dbReference type="EMBL" id="GMM54035.1"/>
    </source>
</evidence>
<feature type="compositionally biased region" description="Low complexity" evidence="1">
    <location>
        <begin position="171"/>
        <end position="184"/>
    </location>
</feature>
<name>A0AAV5RRI7_MAUHU</name>
<gene>
    <name evidence="3" type="ORF">DAKH74_006510</name>
</gene>
<feature type="domain" description="Brl1/Brr6" evidence="2">
    <location>
        <begin position="219"/>
        <end position="341"/>
    </location>
</feature>
<proteinExistence type="predicted"/>
<evidence type="ECO:0000256" key="1">
    <source>
        <dbReference type="SAM" id="MobiDB-lite"/>
    </source>
</evidence>
<protein>
    <submittedName>
        <fullName evidence="3">Brl1 protein</fullName>
    </submittedName>
</protein>
<accession>A0AAV5RRI7</accession>
<dbReference type="SMART" id="SM01042">
    <property type="entry name" value="Brr6_like_C_C"/>
    <property type="match status" value="1"/>
</dbReference>
<comment type="caution">
    <text evidence="3">The sequence shown here is derived from an EMBL/GenBank/DDBJ whole genome shotgun (WGS) entry which is preliminary data.</text>
</comment>
<keyword evidence="4" id="KW-1185">Reference proteome</keyword>
<feature type="region of interest" description="Disordered" evidence="1">
    <location>
        <begin position="343"/>
        <end position="377"/>
    </location>
</feature>
<dbReference type="GO" id="GO:0006998">
    <property type="term" value="P:nuclear envelope organization"/>
    <property type="evidence" value="ECO:0007669"/>
    <property type="project" value="InterPro"/>
</dbReference>
<feature type="compositionally biased region" description="Polar residues" evidence="1">
    <location>
        <begin position="150"/>
        <end position="168"/>
    </location>
</feature>
<dbReference type="AlphaFoldDB" id="A0AAV5RRI7"/>
<dbReference type="InterPro" id="IPR040202">
    <property type="entry name" value="Brl1/Brr6"/>
</dbReference>
<organism evidence="3 4">
    <name type="scientific">Maudiozyma humilis</name>
    <name type="common">Sour dough yeast</name>
    <name type="synonym">Kazachstania humilis</name>
    <dbReference type="NCBI Taxonomy" id="51915"/>
    <lineage>
        <taxon>Eukaryota</taxon>
        <taxon>Fungi</taxon>
        <taxon>Dikarya</taxon>
        <taxon>Ascomycota</taxon>
        <taxon>Saccharomycotina</taxon>
        <taxon>Saccharomycetes</taxon>
        <taxon>Saccharomycetales</taxon>
        <taxon>Saccharomycetaceae</taxon>
        <taxon>Maudiozyma</taxon>
    </lineage>
</organism>
<dbReference type="PANTHER" id="PTHR28136:SF1">
    <property type="entry name" value="NUCLEUS EXPORT PROTEIN BRL1"/>
    <property type="match status" value="1"/>
</dbReference>
<feature type="compositionally biased region" description="Polar residues" evidence="1">
    <location>
        <begin position="103"/>
        <end position="113"/>
    </location>
</feature>
<dbReference type="EMBL" id="BTGD01000001">
    <property type="protein sequence ID" value="GMM54035.1"/>
    <property type="molecule type" value="Genomic_DNA"/>
</dbReference>
<dbReference type="GO" id="GO:0031965">
    <property type="term" value="C:nuclear membrane"/>
    <property type="evidence" value="ECO:0007669"/>
    <property type="project" value="InterPro"/>
</dbReference>
<feature type="region of interest" description="Disordered" evidence="1">
    <location>
        <begin position="148"/>
        <end position="184"/>
    </location>
</feature>
<feature type="compositionally biased region" description="Basic and acidic residues" evidence="1">
    <location>
        <begin position="343"/>
        <end position="355"/>
    </location>
</feature>
<dbReference type="Pfam" id="PF10104">
    <property type="entry name" value="Brr6_like_C_C"/>
    <property type="match status" value="1"/>
</dbReference>
<dbReference type="InterPro" id="IPR018767">
    <property type="entry name" value="Brl1/Brr6_dom"/>
</dbReference>
<sequence>MDLFSRLSLNDEESAARNNTYNDMQYRRVDDTPYHHTDDTLYQENDIPSLQGLSLGEEHSNTPVPQYNLAPTRCIPYPTQNNTYAQQSSTSIMQDNLYAISDMPSTQNNTLNTGRCAPLPEENDTATDAASDRDVDMTGESLLPEGVYTESASPQSSGENTQQENTETQLHETTPTHTPAEHPAAPRLQVNNFYYGVPPEMQGEHYAEAPAPQPPRNRRTTVLSLSTLAVAYLLHTARKDLQALWHADLAALEHESLQCATHYAANRCGQEGLTLPALAERCAAWAQCMARDNRRAYAARLVSAAALAGRLLDAFVRPLGGRAVCLCVAVCALWAWAWTGRARDSSPRRSPERSAESPLPPRPEQPHSRALTLASDS</sequence>
<evidence type="ECO:0000313" key="4">
    <source>
        <dbReference type="Proteomes" id="UP001377567"/>
    </source>
</evidence>